<evidence type="ECO:0000256" key="1">
    <source>
        <dbReference type="SAM" id="SignalP"/>
    </source>
</evidence>
<dbReference type="AlphaFoldDB" id="A0A2K8ZCC7"/>
<feature type="signal peptide" evidence="1">
    <location>
        <begin position="1"/>
        <end position="24"/>
    </location>
</feature>
<sequence length="154" mass="17099">MKTLKTITMLFVTALLGATVPALAQTKDPSVFHGAEATKAHYKAAYQLDSEEPDKIKGTLRNIQNALDDPRLKGKLDLELVVHGPGVAAFRKDSGYEEMVKKLQDRGVTLSMCENTMRERKISKDELFPFLSYVPSGNGELIIRGQEGWTIIHP</sequence>
<accession>A0A2K8ZCC7</accession>
<dbReference type="RefSeq" id="WP_026260770.1">
    <property type="nucleotide sequence ID" value="NZ_CP025096.1"/>
</dbReference>
<keyword evidence="1" id="KW-0732">Signal</keyword>
<dbReference type="Gene3D" id="3.40.1260.10">
    <property type="entry name" value="DsrEFH-like"/>
    <property type="match status" value="1"/>
</dbReference>
<dbReference type="InterPro" id="IPR003787">
    <property type="entry name" value="Sulphur_relay_DsrE/F-like"/>
</dbReference>
<dbReference type="EMBL" id="CP025096">
    <property type="protein sequence ID" value="AUD07525.1"/>
    <property type="molecule type" value="Genomic_DNA"/>
</dbReference>
<reference evidence="2 3" key="1">
    <citation type="submission" date="2017-11" db="EMBL/GenBank/DDBJ databases">
        <title>Taxonomic description and genome sequences of Spirosoma HA7 sp. nov., isolated from pollen microhabitat of Corylus avellana.</title>
        <authorList>
            <person name="Ambika Manirajan B."/>
            <person name="Suarez C."/>
            <person name="Ratering S."/>
            <person name="Geissler-Plaum R."/>
            <person name="Cardinale M."/>
            <person name="Sylvia S."/>
        </authorList>
    </citation>
    <scope>NUCLEOTIDE SEQUENCE [LARGE SCALE GENOMIC DNA]</scope>
    <source>
        <strain evidence="2 3">HA7</strain>
    </source>
</reference>
<dbReference type="OrthoDB" id="678766at2"/>
<dbReference type="InterPro" id="IPR027396">
    <property type="entry name" value="DsrEFH-like"/>
</dbReference>
<evidence type="ECO:0000313" key="2">
    <source>
        <dbReference type="EMBL" id="AUD07525.1"/>
    </source>
</evidence>
<proteinExistence type="predicted"/>
<dbReference type="SUPFAM" id="SSF75169">
    <property type="entry name" value="DsrEFH-like"/>
    <property type="match status" value="1"/>
</dbReference>
<feature type="chain" id="PRO_5014759152" evidence="1">
    <location>
        <begin position="25"/>
        <end position="154"/>
    </location>
</feature>
<dbReference type="PANTHER" id="PTHR37691">
    <property type="entry name" value="BLR3518 PROTEIN"/>
    <property type="match status" value="1"/>
</dbReference>
<keyword evidence="3" id="KW-1185">Reference proteome</keyword>
<protein>
    <submittedName>
        <fullName evidence="2">Uncharacterized protein</fullName>
    </submittedName>
</protein>
<dbReference type="KEGG" id="spir:CWM47_28365"/>
<evidence type="ECO:0000313" key="3">
    <source>
        <dbReference type="Proteomes" id="UP000232883"/>
    </source>
</evidence>
<name>A0A2K8ZCC7_9BACT</name>
<organism evidence="2 3">
    <name type="scientific">Spirosoma pollinicola</name>
    <dbReference type="NCBI Taxonomy" id="2057025"/>
    <lineage>
        <taxon>Bacteria</taxon>
        <taxon>Pseudomonadati</taxon>
        <taxon>Bacteroidota</taxon>
        <taxon>Cytophagia</taxon>
        <taxon>Cytophagales</taxon>
        <taxon>Cytophagaceae</taxon>
        <taxon>Spirosoma</taxon>
    </lineage>
</organism>
<dbReference type="Pfam" id="PF02635">
    <property type="entry name" value="DsrE"/>
    <property type="match status" value="1"/>
</dbReference>
<dbReference type="Proteomes" id="UP000232883">
    <property type="component" value="Chromosome"/>
</dbReference>
<gene>
    <name evidence="2" type="ORF">CWM47_28365</name>
</gene>
<dbReference type="PANTHER" id="PTHR37691:SF1">
    <property type="entry name" value="BLR3518 PROTEIN"/>
    <property type="match status" value="1"/>
</dbReference>